<dbReference type="PANTHER" id="PTHR40590">
    <property type="entry name" value="CYTOPLASMIC PROTEIN-RELATED"/>
    <property type="match status" value="1"/>
</dbReference>
<dbReference type="PANTHER" id="PTHR40590:SF1">
    <property type="entry name" value="CYTOPLASMIC PROTEIN"/>
    <property type="match status" value="1"/>
</dbReference>
<dbReference type="AlphaFoldDB" id="A0A1J5R0F5"/>
<dbReference type="Pfam" id="PF01963">
    <property type="entry name" value="TraB_PrgY_gumN"/>
    <property type="match status" value="1"/>
</dbReference>
<protein>
    <submittedName>
        <fullName evidence="1">TraB family protein</fullName>
    </submittedName>
</protein>
<sequence>MLPFPFCREPAVTLSDSILSFAFAVLIAVTIPACAEAATCPPDVEQPTPEMVRAAAHNARDRGFLWRISKDGRTSYLYGTMHVGRFDWTIPGPSVAKALRATDTLALELDFLDADIRNRVSKGMSTQRVMKLPAPLEKRVREQAEAVCIPYDALSRLAPEFQIVTLTLMVGRRDGLDASYAIDGVLAGIGHGAKKDVVSLETPESQLQLLQMKDERETVTFVRESLDEMETGRERKLLKRLSRVWADADYPEMEHYSEWCDCMNTENERELMKRILDDRNPKLADRIDALHMSGKRVFAAVGSLHMFGVTGLPMLMSKHGYVVERIELKSR</sequence>
<gene>
    <name evidence="1" type="ORF">GALL_286940</name>
</gene>
<organism evidence="1">
    <name type="scientific">mine drainage metagenome</name>
    <dbReference type="NCBI Taxonomy" id="410659"/>
    <lineage>
        <taxon>unclassified sequences</taxon>
        <taxon>metagenomes</taxon>
        <taxon>ecological metagenomes</taxon>
    </lineage>
</organism>
<proteinExistence type="predicted"/>
<dbReference type="EMBL" id="MLJW01000331">
    <property type="protein sequence ID" value="OIQ89430.1"/>
    <property type="molecule type" value="Genomic_DNA"/>
</dbReference>
<dbReference type="InterPro" id="IPR002816">
    <property type="entry name" value="TraB/PrgY/GumN_fam"/>
</dbReference>
<accession>A0A1J5R0F5</accession>
<reference evidence="1" key="1">
    <citation type="submission" date="2016-10" db="EMBL/GenBank/DDBJ databases">
        <title>Sequence of Gallionella enrichment culture.</title>
        <authorList>
            <person name="Poehlein A."/>
            <person name="Muehling M."/>
            <person name="Daniel R."/>
        </authorList>
    </citation>
    <scope>NUCLEOTIDE SEQUENCE</scope>
</reference>
<dbReference type="CDD" id="cd14789">
    <property type="entry name" value="Tiki"/>
    <property type="match status" value="1"/>
</dbReference>
<evidence type="ECO:0000313" key="1">
    <source>
        <dbReference type="EMBL" id="OIQ89430.1"/>
    </source>
</evidence>
<dbReference type="InterPro" id="IPR047111">
    <property type="entry name" value="YbaP-like"/>
</dbReference>
<name>A0A1J5R0F5_9ZZZZ</name>
<comment type="caution">
    <text evidence="1">The sequence shown here is derived from an EMBL/GenBank/DDBJ whole genome shotgun (WGS) entry which is preliminary data.</text>
</comment>